<dbReference type="Gene3D" id="3.40.30.10">
    <property type="entry name" value="Glutaredoxin"/>
    <property type="match status" value="1"/>
</dbReference>
<dbReference type="InterPro" id="IPR040079">
    <property type="entry name" value="Glutathione_S-Trfase"/>
</dbReference>
<dbReference type="PANTHER" id="PTHR44051">
    <property type="entry name" value="GLUTATHIONE S-TRANSFERASE-RELATED"/>
    <property type="match status" value="1"/>
</dbReference>
<dbReference type="Pfam" id="PF00043">
    <property type="entry name" value="GST_C"/>
    <property type="match status" value="1"/>
</dbReference>
<comment type="similarity">
    <text evidence="1 3">Belongs to the GST superfamily.</text>
</comment>
<evidence type="ECO:0000313" key="6">
    <source>
        <dbReference type="EMBL" id="EET03799.1"/>
    </source>
</evidence>
<proteinExistence type="inferred from homology"/>
<reference evidence="6" key="1">
    <citation type="submission" date="2009-05" db="EMBL/GenBank/DDBJ databases">
        <authorList>
            <person name="Harkins D.M."/>
            <person name="DeShazer D."/>
            <person name="Woods D.E."/>
            <person name="Brinkac L.M."/>
            <person name="Brown K.A."/>
            <person name="Hung G.C."/>
            <person name="Tuanyok A."/>
            <person name="Zhang B."/>
            <person name="Nierman W.C."/>
        </authorList>
    </citation>
    <scope>NUCLEOTIDE SEQUENCE [LARGE SCALE GENOMIC DNA]</scope>
    <source>
        <strain evidence="6">1710a</strain>
    </source>
</reference>
<dbReference type="HOGENOM" id="CLU_011226_6_0_4"/>
<dbReference type="SUPFAM" id="SSF47616">
    <property type="entry name" value="GST C-terminal domain-like"/>
    <property type="match status" value="1"/>
</dbReference>
<protein>
    <submittedName>
        <fullName evidence="6">Putative glutathione S-transferase</fullName>
    </submittedName>
</protein>
<evidence type="ECO:0000259" key="5">
    <source>
        <dbReference type="PROSITE" id="PS50405"/>
    </source>
</evidence>
<dbReference type="CDD" id="cd03056">
    <property type="entry name" value="GST_N_4"/>
    <property type="match status" value="1"/>
</dbReference>
<dbReference type="InterPro" id="IPR004046">
    <property type="entry name" value="GST_C"/>
</dbReference>
<dbReference type="Proteomes" id="UP000001812">
    <property type="component" value="Chromosome II"/>
</dbReference>
<dbReference type="CDD" id="cd03206">
    <property type="entry name" value="GST_C_7"/>
    <property type="match status" value="1"/>
</dbReference>
<feature type="domain" description="GST N-terminal" evidence="4">
    <location>
        <begin position="92"/>
        <end position="173"/>
    </location>
</feature>
<dbReference type="EMBL" id="CM000833">
    <property type="protein sequence ID" value="EET03799.1"/>
    <property type="molecule type" value="Genomic_DNA"/>
</dbReference>
<accession>A0A0E1VUK1</accession>
<dbReference type="InterPro" id="IPR004045">
    <property type="entry name" value="Glutathione_S-Trfase_N"/>
</dbReference>
<dbReference type="PROSITE" id="PS50405">
    <property type="entry name" value="GST_CTER"/>
    <property type="match status" value="1"/>
</dbReference>
<dbReference type="InterPro" id="IPR036282">
    <property type="entry name" value="Glutathione-S-Trfase_C_sf"/>
</dbReference>
<dbReference type="Pfam" id="PF02798">
    <property type="entry name" value="GST_N"/>
    <property type="match status" value="1"/>
</dbReference>
<evidence type="ECO:0000259" key="4">
    <source>
        <dbReference type="PROSITE" id="PS50404"/>
    </source>
</evidence>
<dbReference type="SUPFAM" id="SSF52833">
    <property type="entry name" value="Thioredoxin-like"/>
    <property type="match status" value="1"/>
</dbReference>
<dbReference type="PROSITE" id="PS50404">
    <property type="entry name" value="GST_NTER"/>
    <property type="match status" value="1"/>
</dbReference>
<evidence type="ECO:0000256" key="3">
    <source>
        <dbReference type="RuleBase" id="RU003494"/>
    </source>
</evidence>
<dbReference type="Gene3D" id="1.20.1050.10">
    <property type="match status" value="1"/>
</dbReference>
<dbReference type="SFLD" id="SFLDG00358">
    <property type="entry name" value="Main_(cytGST)"/>
    <property type="match status" value="1"/>
</dbReference>
<dbReference type="GO" id="GO:0016740">
    <property type="term" value="F:transferase activity"/>
    <property type="evidence" value="ECO:0007669"/>
    <property type="project" value="UniProtKB-KW"/>
</dbReference>
<dbReference type="InterPro" id="IPR010987">
    <property type="entry name" value="Glutathione-S-Trfase_C-like"/>
</dbReference>
<dbReference type="AlphaFoldDB" id="A0A0E1VUK1"/>
<gene>
    <name evidence="6" type="ORF">BURPS1710A_A1949</name>
</gene>
<keyword evidence="2 6" id="KW-0808">Transferase</keyword>
<evidence type="ECO:0000256" key="2">
    <source>
        <dbReference type="ARBA" id="ARBA00022679"/>
    </source>
</evidence>
<dbReference type="SFLD" id="SFLDG01151">
    <property type="entry name" value="Main.2:_Nu-like"/>
    <property type="match status" value="1"/>
</dbReference>
<sequence>MYFGNYPSYANAMRTLRCMCRRRDRRCAARPMRRAEAVLRRGVSTPCAAVLPQRRVVTFLASSVVGGSSVVLRVHPSFEECRSMSAHRPPAAPIRLHRSPLSGHCHRVELFLSLLGVSVEFVEVDMRGGAHRRPEFLALNPFGQVPVIEDGECVLFDSNAILVYLAKRYGDPSWLPDDPQGAAAVQRWLSLAAGPIAYGAAAARLVTLFGAPLDHAGAIGIARRLFDVIEPELAGKRFATGEHPTIADVAAYAYIAHAPEGGVSLDRYPNLRAWLARIEALPGFVPMPRSHAGPRAA</sequence>
<organism evidence="6">
    <name type="scientific">Burkholderia pseudomallei 1710a</name>
    <dbReference type="NCBI Taxonomy" id="320371"/>
    <lineage>
        <taxon>Bacteria</taxon>
        <taxon>Pseudomonadati</taxon>
        <taxon>Pseudomonadota</taxon>
        <taxon>Betaproteobacteria</taxon>
        <taxon>Burkholderiales</taxon>
        <taxon>Burkholderiaceae</taxon>
        <taxon>Burkholderia</taxon>
        <taxon>pseudomallei group</taxon>
    </lineage>
</organism>
<feature type="domain" description="GST C-terminal" evidence="5">
    <location>
        <begin position="178"/>
        <end position="297"/>
    </location>
</feature>
<dbReference type="FunFam" id="3.40.30.10:FF:000039">
    <property type="entry name" value="Glutathione S-transferase domain"/>
    <property type="match status" value="1"/>
</dbReference>
<dbReference type="SFLD" id="SFLDS00019">
    <property type="entry name" value="Glutathione_Transferase_(cytos"/>
    <property type="match status" value="1"/>
</dbReference>
<dbReference type="InterPro" id="IPR036249">
    <property type="entry name" value="Thioredoxin-like_sf"/>
</dbReference>
<evidence type="ECO:0000256" key="1">
    <source>
        <dbReference type="ARBA" id="ARBA00007409"/>
    </source>
</evidence>
<dbReference type="PANTHER" id="PTHR44051:SF2">
    <property type="entry name" value="HYPOTHETICAL GLUTATHIONE S-TRANSFERASE LIKE PROTEIN"/>
    <property type="match status" value="1"/>
</dbReference>
<name>A0A0E1VUK1_BURPE</name>